<protein>
    <submittedName>
        <fullName evidence="9">Phosphatase PAP2 family protein</fullName>
    </submittedName>
</protein>
<dbReference type="PANTHER" id="PTHR14969">
    <property type="entry name" value="SPHINGOSINE-1-PHOSPHATE PHOSPHOHYDROLASE"/>
    <property type="match status" value="1"/>
</dbReference>
<feature type="transmembrane region" description="Helical" evidence="7">
    <location>
        <begin position="125"/>
        <end position="144"/>
    </location>
</feature>
<keyword evidence="10" id="KW-1185">Reference proteome</keyword>
<dbReference type="InterPro" id="IPR000326">
    <property type="entry name" value="PAP2/HPO"/>
</dbReference>
<dbReference type="RefSeq" id="WP_269857855.1">
    <property type="nucleotide sequence ID" value="NZ_JARJBC010000016.1"/>
</dbReference>
<keyword evidence="3 7" id="KW-0812">Transmembrane</keyword>
<evidence type="ECO:0000256" key="6">
    <source>
        <dbReference type="ARBA" id="ARBA00023136"/>
    </source>
</evidence>
<organism evidence="9 10">
    <name type="scientific">Streptomyces silvisoli</name>
    <dbReference type="NCBI Taxonomy" id="3034235"/>
    <lineage>
        <taxon>Bacteria</taxon>
        <taxon>Bacillati</taxon>
        <taxon>Actinomycetota</taxon>
        <taxon>Actinomycetes</taxon>
        <taxon>Kitasatosporales</taxon>
        <taxon>Streptomycetaceae</taxon>
        <taxon>Streptomyces</taxon>
    </lineage>
</organism>
<keyword evidence="5 7" id="KW-1133">Transmembrane helix</keyword>
<evidence type="ECO:0000256" key="5">
    <source>
        <dbReference type="ARBA" id="ARBA00022989"/>
    </source>
</evidence>
<dbReference type="Gene3D" id="1.20.144.10">
    <property type="entry name" value="Phosphatidic acid phosphatase type 2/haloperoxidase"/>
    <property type="match status" value="1"/>
</dbReference>
<comment type="subcellular location">
    <subcellularLocation>
        <location evidence="1">Cell membrane</location>
        <topology evidence="1">Multi-pass membrane protein</topology>
    </subcellularLocation>
</comment>
<evidence type="ECO:0000259" key="8">
    <source>
        <dbReference type="SMART" id="SM00014"/>
    </source>
</evidence>
<feature type="transmembrane region" description="Helical" evidence="7">
    <location>
        <begin position="151"/>
        <end position="169"/>
    </location>
</feature>
<dbReference type="EMBL" id="JARJBC010000016">
    <property type="protein sequence ID" value="MDF3292189.1"/>
    <property type="molecule type" value="Genomic_DNA"/>
</dbReference>
<feature type="domain" description="Phosphatidic acid phosphatase type 2/haloperoxidase" evidence="8">
    <location>
        <begin position="77"/>
        <end position="190"/>
    </location>
</feature>
<dbReference type="Pfam" id="PF01569">
    <property type="entry name" value="PAP2"/>
    <property type="match status" value="1"/>
</dbReference>
<name>A0ABT5ZQT2_9ACTN</name>
<dbReference type="SMART" id="SM00014">
    <property type="entry name" value="acidPPc"/>
    <property type="match status" value="1"/>
</dbReference>
<keyword evidence="2" id="KW-1003">Cell membrane</keyword>
<evidence type="ECO:0000256" key="2">
    <source>
        <dbReference type="ARBA" id="ARBA00022475"/>
    </source>
</evidence>
<evidence type="ECO:0000256" key="1">
    <source>
        <dbReference type="ARBA" id="ARBA00004651"/>
    </source>
</evidence>
<evidence type="ECO:0000256" key="3">
    <source>
        <dbReference type="ARBA" id="ARBA00022692"/>
    </source>
</evidence>
<dbReference type="PANTHER" id="PTHR14969:SF62">
    <property type="entry name" value="DECAPRENYLPHOSPHORYL-5-PHOSPHORIBOSE PHOSPHATASE RV3807C-RELATED"/>
    <property type="match status" value="1"/>
</dbReference>
<accession>A0ABT5ZQT2</accession>
<feature type="transmembrane region" description="Helical" evidence="7">
    <location>
        <begin position="175"/>
        <end position="198"/>
    </location>
</feature>
<feature type="transmembrane region" description="Helical" evidence="7">
    <location>
        <begin position="50"/>
        <end position="69"/>
    </location>
</feature>
<keyword evidence="6 7" id="KW-0472">Membrane</keyword>
<dbReference type="SUPFAM" id="SSF48317">
    <property type="entry name" value="Acid phosphatase/Vanadium-dependent haloperoxidase"/>
    <property type="match status" value="1"/>
</dbReference>
<evidence type="ECO:0000256" key="7">
    <source>
        <dbReference type="SAM" id="Phobius"/>
    </source>
</evidence>
<comment type="caution">
    <text evidence="9">The sequence shown here is derived from an EMBL/GenBank/DDBJ whole genome shotgun (WGS) entry which is preliminary data.</text>
</comment>
<gene>
    <name evidence="9" type="ORF">P3G67_23730</name>
</gene>
<sequence>MLAPPAADVAHSTLTTLAFDGSQVDGGLYTDVTDWARTAPGWLDDIIKYWSAYGIVIFAVFMLLAWWSARRQPSWAMTRVLAAPVVVVVAYIVNDLLKSVVKEVRPCQQLPHSFNLEACAAPGDWAFPSNHTVVAFCAAVALLLVHRRIGWLAVLAAVAMGASRVYVGAHYPHDVLVGALVGTVVAAALVPLVGRLATPAVDRARDGRMKPFLVDA</sequence>
<dbReference type="Proteomes" id="UP001216579">
    <property type="component" value="Unassembled WGS sequence"/>
</dbReference>
<reference evidence="9 10" key="1">
    <citation type="submission" date="2023-03" db="EMBL/GenBank/DDBJ databases">
        <title>Draft genome sequence of Streptomyces sp. RB6PN23 isolated from peat swamp forest in Thailand.</title>
        <authorList>
            <person name="Klaysubun C."/>
            <person name="Duangmal K."/>
        </authorList>
    </citation>
    <scope>NUCLEOTIDE SEQUENCE [LARGE SCALE GENOMIC DNA]</scope>
    <source>
        <strain evidence="9 10">RB6PN23</strain>
    </source>
</reference>
<evidence type="ECO:0000313" key="10">
    <source>
        <dbReference type="Proteomes" id="UP001216579"/>
    </source>
</evidence>
<keyword evidence="4" id="KW-0378">Hydrolase</keyword>
<dbReference type="InterPro" id="IPR036938">
    <property type="entry name" value="PAP2/HPO_sf"/>
</dbReference>
<evidence type="ECO:0000256" key="4">
    <source>
        <dbReference type="ARBA" id="ARBA00022801"/>
    </source>
</evidence>
<proteinExistence type="predicted"/>
<feature type="transmembrane region" description="Helical" evidence="7">
    <location>
        <begin position="76"/>
        <end position="93"/>
    </location>
</feature>
<evidence type="ECO:0000313" key="9">
    <source>
        <dbReference type="EMBL" id="MDF3292189.1"/>
    </source>
</evidence>